<dbReference type="PANTHER" id="PTHR47160:SF10">
    <property type="entry name" value="MULE TRANSPOSASE DOMAIN-CONTAINING PROTEIN"/>
    <property type="match status" value="1"/>
</dbReference>
<gene>
    <name evidence="2" type="ORF">OTI717_LOCUS36933</name>
</gene>
<feature type="domain" description="MULE transposase" evidence="1">
    <location>
        <begin position="243"/>
        <end position="312"/>
    </location>
</feature>
<evidence type="ECO:0000259" key="1">
    <source>
        <dbReference type="Pfam" id="PF10551"/>
    </source>
</evidence>
<protein>
    <recommendedName>
        <fullName evidence="1">MULE transposase domain-containing protein</fullName>
    </recommendedName>
</protein>
<dbReference type="AlphaFoldDB" id="A0A819YXD8"/>
<accession>A0A819YXD8</accession>
<dbReference type="Pfam" id="PF10551">
    <property type="entry name" value="MULE"/>
    <property type="match status" value="1"/>
</dbReference>
<sequence length="412" mass="48403">IYTENNSYLFNTTNFNNQHELITNNNYSSSDWQISIPFNTNNESMLASCYTNNHDINSYNCENSEYWICVKCQATATSYSDLSVTVRDEHTHLPDKTDKEILEIRQNLKRKAIDESVPIDRIVEEAFHVIHNQFRSNDLLINIPSIHTIKNTVRKQRRKTRPPLPRSIEQLPFLLSDVYCKTTQDERFLLYVGPLSGVRSLVFSAYNDMIYLSQQENWYSDGTFYICPSIFYQTYSIHAYYDGISTPCIFALLSGKSEQSYTDLFALIFKEMFEFNLPVRLKTITIDFEQAVKNVFTKHYPTVTVPGCLFHCGQSLYRKFVDLGLKTAYKNDENLRDWFRSFAALSLLPLNHMLWGLQYLIHTRPAYPCIPVFLNYYHNTYGSFSIFLPHMYNHYRNIYYHVPKGETADFWT</sequence>
<reference evidence="2" key="1">
    <citation type="submission" date="2021-02" db="EMBL/GenBank/DDBJ databases">
        <authorList>
            <person name="Nowell W R."/>
        </authorList>
    </citation>
    <scope>NUCLEOTIDE SEQUENCE</scope>
</reference>
<proteinExistence type="predicted"/>
<dbReference type="Proteomes" id="UP000663823">
    <property type="component" value="Unassembled WGS sequence"/>
</dbReference>
<comment type="caution">
    <text evidence="2">The sequence shown here is derived from an EMBL/GenBank/DDBJ whole genome shotgun (WGS) entry which is preliminary data.</text>
</comment>
<evidence type="ECO:0000313" key="3">
    <source>
        <dbReference type="Proteomes" id="UP000663823"/>
    </source>
</evidence>
<dbReference type="PANTHER" id="PTHR47160">
    <property type="entry name" value="PUTATIVE-RELATED"/>
    <property type="match status" value="1"/>
</dbReference>
<evidence type="ECO:0000313" key="2">
    <source>
        <dbReference type="EMBL" id="CAF4165532.1"/>
    </source>
</evidence>
<name>A0A819YXD8_9BILA</name>
<dbReference type="EMBL" id="CAJOAX010016556">
    <property type="protein sequence ID" value="CAF4165532.1"/>
    <property type="molecule type" value="Genomic_DNA"/>
</dbReference>
<organism evidence="2 3">
    <name type="scientific">Rotaria sordida</name>
    <dbReference type="NCBI Taxonomy" id="392033"/>
    <lineage>
        <taxon>Eukaryota</taxon>
        <taxon>Metazoa</taxon>
        <taxon>Spiralia</taxon>
        <taxon>Gnathifera</taxon>
        <taxon>Rotifera</taxon>
        <taxon>Eurotatoria</taxon>
        <taxon>Bdelloidea</taxon>
        <taxon>Philodinida</taxon>
        <taxon>Philodinidae</taxon>
        <taxon>Rotaria</taxon>
    </lineage>
</organism>
<feature type="non-terminal residue" evidence="2">
    <location>
        <position position="1"/>
    </location>
</feature>
<dbReference type="InterPro" id="IPR018289">
    <property type="entry name" value="MULE_transposase_dom"/>
</dbReference>